<reference evidence="1 2" key="1">
    <citation type="submission" date="2016-04" db="EMBL/GenBank/DDBJ databases">
        <title>Genome analyses suggest a sexual origin of heterokaryosis in a supposedly ancient asexual fungus.</title>
        <authorList>
            <person name="Ropars J."/>
            <person name="Sedzielewska K."/>
            <person name="Noel J."/>
            <person name="Charron P."/>
            <person name="Farinelli L."/>
            <person name="Marton T."/>
            <person name="Kruger M."/>
            <person name="Pelin A."/>
            <person name="Brachmann A."/>
            <person name="Corradi N."/>
        </authorList>
    </citation>
    <scope>NUCLEOTIDE SEQUENCE [LARGE SCALE GENOMIC DNA]</scope>
    <source>
        <strain evidence="1 2">A5</strain>
    </source>
</reference>
<dbReference type="EMBL" id="LLXJ01004753">
    <property type="protein sequence ID" value="PKB95476.1"/>
    <property type="molecule type" value="Genomic_DNA"/>
</dbReference>
<dbReference type="VEuPathDB" id="FungiDB:RhiirA1_478215"/>
<dbReference type="InterPro" id="IPR004211">
    <property type="entry name" value="Endonuclease_7"/>
</dbReference>
<evidence type="ECO:0008006" key="3">
    <source>
        <dbReference type="Google" id="ProtNLM"/>
    </source>
</evidence>
<gene>
    <name evidence="1" type="ORF">RhiirA5_385992</name>
</gene>
<dbReference type="Proteomes" id="UP000232722">
    <property type="component" value="Unassembled WGS sequence"/>
</dbReference>
<evidence type="ECO:0000313" key="2">
    <source>
        <dbReference type="Proteomes" id="UP000232722"/>
    </source>
</evidence>
<name>A0A2N0NLP6_9GLOM</name>
<sequence>MINNPDTYIVKEEDIAVPSEIIDITRQDRIELVISRQYHELIDKIDGMEQNVHSAHMRSETFRREGRRAQHLNEISRNRRYGSMVNFTGINAPASLRDIDRFEENNPTFAVNVFKPVLSENGEELKTHKLDPLRISEYNYRREHLVDLILFTQGEETLTDRRNINDIPEDLNTHYCLINGEAGWHRIMRNWNKHHGHKYFCRHCLRAPFSRLDLLEEYIAFNCHGRNNPYAGQREIFPKKGKHICQFTNIKALLKAPFIIYPDNECDSNKLDEKEEDKNKNTVKIQKQVNNSFGYVMIQNDSDIISNVFRRTANSVEKKWKNMQEDLQMVKEILRNPVELKMIARDWENYNSAQHLNEKEEKAFNGATKCVICKGNLKEEKINKVRDHDHITGKYRGAAHRECNLQLRLKPDEIKIPVVYQGGKHYDFHLELLELGIITEEKIDPIADNMENYKSFTIGQFKFIDTIQFQLPSLEKIASNLREGKNNPEELTKRFPILAQCIPKKLLPLVSQKSEYPYELNDPDRFSRTKLPSREEFNTVLSGLNYCNQECKKFKHEIKEKKCDGKCKAEDYKEVTDCEHEKIYTISQKQYDHAQKVWDEANCKTFEDYHMLYLKTDVLILADAFQNFRTVMIDAFGLDPANYITTVYRLNEKYSVPFG</sequence>
<dbReference type="PANTHER" id="PTHR31511:SF12">
    <property type="entry name" value="RHO TERMINATION FACTOR N-TERMINAL DOMAIN-CONTAINING PROTEIN"/>
    <property type="match status" value="1"/>
</dbReference>
<protein>
    <recommendedName>
        <fullName evidence="3">DNA-directed DNA polymerase</fullName>
    </recommendedName>
</protein>
<dbReference type="PANTHER" id="PTHR31511">
    <property type="entry name" value="PROTEIN CBG23764"/>
    <property type="match status" value="1"/>
</dbReference>
<dbReference type="AlphaFoldDB" id="A0A2N0NLP6"/>
<dbReference type="InterPro" id="IPR044925">
    <property type="entry name" value="His-Me_finger_sf"/>
</dbReference>
<dbReference type="VEuPathDB" id="FungiDB:RhiirA1_391766"/>
<dbReference type="SUPFAM" id="SSF54060">
    <property type="entry name" value="His-Me finger endonucleases"/>
    <property type="match status" value="1"/>
</dbReference>
<evidence type="ECO:0000313" key="1">
    <source>
        <dbReference type="EMBL" id="PKB95476.1"/>
    </source>
</evidence>
<dbReference type="InterPro" id="IPR038563">
    <property type="entry name" value="Endonuclease_7_sf"/>
</dbReference>
<dbReference type="Gene3D" id="3.40.1800.10">
    <property type="entry name" value="His-Me finger endonucleases"/>
    <property type="match status" value="1"/>
</dbReference>
<dbReference type="VEuPathDB" id="FungiDB:RhiirFUN_011415"/>
<organism evidence="1 2">
    <name type="scientific">Rhizophagus irregularis</name>
    <dbReference type="NCBI Taxonomy" id="588596"/>
    <lineage>
        <taxon>Eukaryota</taxon>
        <taxon>Fungi</taxon>
        <taxon>Fungi incertae sedis</taxon>
        <taxon>Mucoromycota</taxon>
        <taxon>Glomeromycotina</taxon>
        <taxon>Glomeromycetes</taxon>
        <taxon>Glomerales</taxon>
        <taxon>Glomeraceae</taxon>
        <taxon>Rhizophagus</taxon>
    </lineage>
</organism>
<reference evidence="1 2" key="2">
    <citation type="submission" date="2017-09" db="EMBL/GenBank/DDBJ databases">
        <title>Extensive intraspecific genome diversity in a model arbuscular mycorrhizal fungus.</title>
        <authorList>
            <person name="Chen E.C."/>
            <person name="Morin E."/>
            <person name="Beaudet D."/>
            <person name="Noel J."/>
            <person name="Ndikumana S."/>
            <person name="Charron P."/>
            <person name="St-Onge C."/>
            <person name="Giorgi J."/>
            <person name="Grigoriev I.V."/>
            <person name="Roux C."/>
            <person name="Martin F.M."/>
            <person name="Corradi N."/>
        </authorList>
    </citation>
    <scope>NUCLEOTIDE SEQUENCE [LARGE SCALE GENOMIC DNA]</scope>
    <source>
        <strain evidence="1 2">A5</strain>
    </source>
</reference>
<accession>A0A2N0NLP6</accession>
<proteinExistence type="predicted"/>
<comment type="caution">
    <text evidence="1">The sequence shown here is derived from an EMBL/GenBank/DDBJ whole genome shotgun (WGS) entry which is preliminary data.</text>
</comment>
<dbReference type="Pfam" id="PF02945">
    <property type="entry name" value="Endonuclease_7"/>
    <property type="match status" value="1"/>
</dbReference>